<accession>Q31B62</accession>
<protein>
    <submittedName>
        <fullName evidence="1">Uncharacterized protein</fullName>
    </submittedName>
</protein>
<gene>
    <name evidence="1" type="ordered locus">PMT9312_0823</name>
</gene>
<evidence type="ECO:0000313" key="1">
    <source>
        <dbReference type="EMBL" id="ABB49883.1"/>
    </source>
</evidence>
<name>Q31B62_PROM9</name>
<sequence>MIIKKNFFIVNSLSDTFDDFVDDLLTDDVDLLKGELDYLLMQHLFNSIDLRLIKTTELSKNDSLAA</sequence>
<dbReference type="KEGG" id="pmi:PMT9312_0823"/>
<dbReference type="EMBL" id="CP000111">
    <property type="protein sequence ID" value="ABB49883.1"/>
    <property type="molecule type" value="Genomic_DNA"/>
</dbReference>
<dbReference type="Proteomes" id="UP000002715">
    <property type="component" value="Chromosome"/>
</dbReference>
<organism evidence="1 2">
    <name type="scientific">Prochlorococcus marinus (strain MIT 9312)</name>
    <dbReference type="NCBI Taxonomy" id="74546"/>
    <lineage>
        <taxon>Bacteria</taxon>
        <taxon>Bacillati</taxon>
        <taxon>Cyanobacteriota</taxon>
        <taxon>Cyanophyceae</taxon>
        <taxon>Synechococcales</taxon>
        <taxon>Prochlorococcaceae</taxon>
        <taxon>Prochlorococcus</taxon>
    </lineage>
</organism>
<proteinExistence type="predicted"/>
<dbReference type="HOGENOM" id="CLU_2993079_0_0_3"/>
<reference evidence="2" key="1">
    <citation type="submission" date="2005-07" db="EMBL/GenBank/DDBJ databases">
        <title>Complete sequence of Prochlorococcus marinus str. MIT 9312.</title>
        <authorList>
            <consortium name="US DOE Joint Genome Institute"/>
            <person name="Copeland A."/>
            <person name="Lucas S."/>
            <person name="Lapidus A."/>
            <person name="Barry K."/>
            <person name="Detter J.C."/>
            <person name="Glavina T."/>
            <person name="Hammon N."/>
            <person name="Israni S."/>
            <person name="Pitluck S."/>
            <person name="Thiel J."/>
            <person name="Schmutz J."/>
            <person name="Larimer F."/>
            <person name="Land M."/>
            <person name="Kyrpides N."/>
            <person name="Lykidis A."/>
            <person name="Richardson P."/>
        </authorList>
    </citation>
    <scope>NUCLEOTIDE SEQUENCE [LARGE SCALE GENOMIC DNA]</scope>
    <source>
        <strain evidence="2">MIT 9312</strain>
    </source>
</reference>
<dbReference type="STRING" id="74546.PMT9312_0823"/>
<dbReference type="AlphaFoldDB" id="Q31B62"/>
<evidence type="ECO:0000313" key="2">
    <source>
        <dbReference type="Proteomes" id="UP000002715"/>
    </source>
</evidence>